<accession>A0A364MTC1</accession>
<dbReference type="PANTHER" id="PTHR37015">
    <property type="entry name" value="REVERSE TRANSCRIPTASE DOMAIN-CONTAINING PROTEIN"/>
    <property type="match status" value="1"/>
</dbReference>
<protein>
    <recommendedName>
        <fullName evidence="3">Reverse transcriptase</fullName>
    </recommendedName>
</protein>
<evidence type="ECO:0000313" key="2">
    <source>
        <dbReference type="Proteomes" id="UP000249619"/>
    </source>
</evidence>
<dbReference type="Proteomes" id="UP000249619">
    <property type="component" value="Unassembled WGS sequence"/>
</dbReference>
<reference evidence="2" key="1">
    <citation type="submission" date="2018-05" db="EMBL/GenBank/DDBJ databases">
        <title>Draft genome sequence of Stemphylium lycopersici strain CIDEFI 213.</title>
        <authorList>
            <person name="Medina R."/>
            <person name="Franco M.E.E."/>
            <person name="Lucentini C.G."/>
            <person name="Saparrat M.C.N."/>
            <person name="Balatti P.A."/>
        </authorList>
    </citation>
    <scope>NUCLEOTIDE SEQUENCE [LARGE SCALE GENOMIC DNA]</scope>
    <source>
        <strain evidence="2">CIDEFI 213</strain>
    </source>
</reference>
<proteinExistence type="predicted"/>
<evidence type="ECO:0008006" key="3">
    <source>
        <dbReference type="Google" id="ProtNLM"/>
    </source>
</evidence>
<sequence>MSASLGSAFGKTVQTITSTKLKELAEQRATFEEKYNTLIGTENAESDAMRRHAHFDPSVSSRVLPDWEKTLLQYLSIQSTKSQYTDLYEKLVTKWLSPEKSIDEDSDVQMTENFVEVPDAKKLTSCAEWESNAFQAAEVDERALKSCLEDHFIADKRDGAVALNVILTELSDILNVRMTALDRWTWGSEVSLEQRRKINGDFLINFDPDLLQAIFLHYIGIKWSVFLKYAFWNLHKHKAWQSKLTEVSKLGRLRSSYFPGEKGTYTLACLKRMRKSTHHNMSYSPPSPIYSDSEEREEYGSDASDVFDDEHSFYRSKSKKPMEAKQSLLHLVSTEIIINTRLNWELTCIRTILDSWYSLLPHQTISTILGFLGVSEKWMGFFARYLEAPLKFMDDPSPPPRIRRRGMPGSHSLSNTLGETVLLYLDFAVNQATAKAELYRIGDDIWFWNNMVGKRAAQASERRTPPTLITSPITTYNGSTQRYSISFK</sequence>
<dbReference type="EMBL" id="QGDH01000216">
    <property type="protein sequence ID" value="RAR02393.1"/>
    <property type="molecule type" value="Genomic_DNA"/>
</dbReference>
<dbReference type="AlphaFoldDB" id="A0A364MTC1"/>
<gene>
    <name evidence="1" type="ORF">DDE83_008583</name>
</gene>
<dbReference type="PANTHER" id="PTHR37015:SF2">
    <property type="entry name" value="REVERSE TRANSCRIPTASE DOMAIN-CONTAINING PROTEIN"/>
    <property type="match status" value="1"/>
</dbReference>
<comment type="caution">
    <text evidence="1">The sequence shown here is derived from an EMBL/GenBank/DDBJ whole genome shotgun (WGS) entry which is preliminary data.</text>
</comment>
<keyword evidence="2" id="KW-1185">Reference proteome</keyword>
<organism evidence="1 2">
    <name type="scientific">Stemphylium lycopersici</name>
    <name type="common">Tomato gray leaf spot disease fungus</name>
    <name type="synonym">Thyrospora lycopersici</name>
    <dbReference type="NCBI Taxonomy" id="183478"/>
    <lineage>
        <taxon>Eukaryota</taxon>
        <taxon>Fungi</taxon>
        <taxon>Dikarya</taxon>
        <taxon>Ascomycota</taxon>
        <taxon>Pezizomycotina</taxon>
        <taxon>Dothideomycetes</taxon>
        <taxon>Pleosporomycetidae</taxon>
        <taxon>Pleosporales</taxon>
        <taxon>Pleosporineae</taxon>
        <taxon>Pleosporaceae</taxon>
        <taxon>Stemphylium</taxon>
    </lineage>
</organism>
<dbReference type="STRING" id="183478.A0A364MTC1"/>
<evidence type="ECO:0000313" key="1">
    <source>
        <dbReference type="EMBL" id="RAR02393.1"/>
    </source>
</evidence>
<name>A0A364MTC1_STELY</name>